<name>A0A0L6V6V5_9BASI</name>
<keyword evidence="2" id="KW-1185">Reference proteome</keyword>
<dbReference type="EMBL" id="LAVV01007259">
    <property type="protein sequence ID" value="KNZ56531.1"/>
    <property type="molecule type" value="Genomic_DNA"/>
</dbReference>
<evidence type="ECO:0000313" key="1">
    <source>
        <dbReference type="EMBL" id="KNZ56531.1"/>
    </source>
</evidence>
<dbReference type="VEuPathDB" id="FungiDB:VP01_2380g1"/>
<reference evidence="1 2" key="1">
    <citation type="submission" date="2015-08" db="EMBL/GenBank/DDBJ databases">
        <title>Next Generation Sequencing and Analysis of the Genome of Puccinia sorghi L Schw, the Causal Agent of Maize Common Rust.</title>
        <authorList>
            <person name="Rochi L."/>
            <person name="Burguener G."/>
            <person name="Darino M."/>
            <person name="Turjanski A."/>
            <person name="Kreff E."/>
            <person name="Dieguez M.J."/>
            <person name="Sacco F."/>
        </authorList>
    </citation>
    <scope>NUCLEOTIDE SEQUENCE [LARGE SCALE GENOMIC DNA]</scope>
    <source>
        <strain evidence="1 2">RO10H11247</strain>
    </source>
</reference>
<protein>
    <submittedName>
        <fullName evidence="1">Uncharacterized protein</fullName>
    </submittedName>
</protein>
<gene>
    <name evidence="1" type="ORF">VP01_2380g1</name>
</gene>
<organism evidence="1 2">
    <name type="scientific">Puccinia sorghi</name>
    <dbReference type="NCBI Taxonomy" id="27349"/>
    <lineage>
        <taxon>Eukaryota</taxon>
        <taxon>Fungi</taxon>
        <taxon>Dikarya</taxon>
        <taxon>Basidiomycota</taxon>
        <taxon>Pucciniomycotina</taxon>
        <taxon>Pucciniomycetes</taxon>
        <taxon>Pucciniales</taxon>
        <taxon>Pucciniaceae</taxon>
        <taxon>Puccinia</taxon>
    </lineage>
</organism>
<evidence type="ECO:0000313" key="2">
    <source>
        <dbReference type="Proteomes" id="UP000037035"/>
    </source>
</evidence>
<proteinExistence type="predicted"/>
<comment type="caution">
    <text evidence="1">The sequence shown here is derived from an EMBL/GenBank/DDBJ whole genome shotgun (WGS) entry which is preliminary data.</text>
</comment>
<dbReference type="AlphaFoldDB" id="A0A0L6V6V5"/>
<accession>A0A0L6V6V5</accession>
<dbReference type="Proteomes" id="UP000037035">
    <property type="component" value="Unassembled WGS sequence"/>
</dbReference>
<sequence>MIRGNFCYNKKGLVNQKIKKQKKICTWSISTSFLKEINILFNTKFLSISKNSMNMIKSHMLWFCTDCCAEGCLANKPETVCYGDKMPAVGRGVYSLSFKRSQRKKCVTVALEDLKTGLGESISGSGSSSKEEEKRIGLQSIFCWPYELYFPTINIMNYTVWCSIHVTMPRAHCELRMMYRYKELGYIYRLDGNRRHGDMSLVEVLCLYWDWNRGHGLDWRCMTSVGLEQRMEHVWETFFSTRKYLQGFFYAEKTIRFTFVSGIIKLLGGLGKRGLFRRALQGANWAGGKPESLEVAQRRASGMRRTQGWSNWGSTAGSGNWPGFWGMGCGNSLGAANGERAAAGGTGIYLYIYHERKESSQDSSFRILKAEHS</sequence>